<dbReference type="AlphaFoldDB" id="A0A422N719"/>
<comment type="caution">
    <text evidence="2">The sequence shown here is derived from an EMBL/GenBank/DDBJ whole genome shotgun (WGS) entry which is preliminary data.</text>
</comment>
<accession>A0A422N719</accession>
<organism evidence="2 3">
    <name type="scientific">Trypanosoma conorhini</name>
    <dbReference type="NCBI Taxonomy" id="83891"/>
    <lineage>
        <taxon>Eukaryota</taxon>
        <taxon>Discoba</taxon>
        <taxon>Euglenozoa</taxon>
        <taxon>Kinetoplastea</taxon>
        <taxon>Metakinetoplastina</taxon>
        <taxon>Trypanosomatida</taxon>
        <taxon>Trypanosomatidae</taxon>
        <taxon>Trypanosoma</taxon>
    </lineage>
</organism>
<keyword evidence="1" id="KW-1133">Transmembrane helix</keyword>
<dbReference type="GeneID" id="40322235"/>
<keyword evidence="3" id="KW-1185">Reference proteome</keyword>
<name>A0A422N719_9TRYP</name>
<evidence type="ECO:0000256" key="1">
    <source>
        <dbReference type="SAM" id="Phobius"/>
    </source>
</evidence>
<feature type="transmembrane region" description="Helical" evidence="1">
    <location>
        <begin position="89"/>
        <end position="108"/>
    </location>
</feature>
<dbReference type="RefSeq" id="XP_029224414.1">
    <property type="nucleotide sequence ID" value="XM_029375468.1"/>
</dbReference>
<keyword evidence="1" id="KW-0812">Transmembrane</keyword>
<proteinExistence type="predicted"/>
<dbReference type="EMBL" id="MKKU01000834">
    <property type="protein sequence ID" value="RNF01277.1"/>
    <property type="molecule type" value="Genomic_DNA"/>
</dbReference>
<evidence type="ECO:0000313" key="2">
    <source>
        <dbReference type="EMBL" id="RNF01277.1"/>
    </source>
</evidence>
<dbReference type="Proteomes" id="UP000284403">
    <property type="component" value="Unassembled WGS sequence"/>
</dbReference>
<evidence type="ECO:0000313" key="3">
    <source>
        <dbReference type="Proteomes" id="UP000284403"/>
    </source>
</evidence>
<feature type="transmembrane region" description="Helical" evidence="1">
    <location>
        <begin position="12"/>
        <end position="32"/>
    </location>
</feature>
<reference evidence="2 3" key="1">
    <citation type="journal article" date="2018" name="BMC Genomics">
        <title>Genomic comparison of Trypanosoma conorhini and Trypanosoma rangeli to Trypanosoma cruzi strains of high and low virulence.</title>
        <authorList>
            <person name="Bradwell K.R."/>
            <person name="Koparde V.N."/>
            <person name="Matveyev A.V."/>
            <person name="Serrano M.G."/>
            <person name="Alves J.M."/>
            <person name="Parikh H."/>
            <person name="Huang B."/>
            <person name="Lee V."/>
            <person name="Espinosa-Alvarez O."/>
            <person name="Ortiz P.A."/>
            <person name="Costa-Martins A.G."/>
            <person name="Teixeira M.M."/>
            <person name="Buck G.A."/>
        </authorList>
    </citation>
    <scope>NUCLEOTIDE SEQUENCE [LARGE SCALE GENOMIC DNA]</scope>
    <source>
        <strain evidence="2 3">025E</strain>
    </source>
</reference>
<keyword evidence="1" id="KW-0472">Membrane</keyword>
<dbReference type="OrthoDB" id="252019at2759"/>
<sequence>MFSSLWVSDGGIARQCVELVLAAAVGVLLYYLPLRLLRWQGSARALTLLEPTAKAAAAGLLLYSCLGMVQPHLPSVLPTRLAGPPPPDALYFLGGVAVGGGLVLQVSLHFGDAGPNAATAAMLAHCVAEGAGLGLLVGSPGFPAIFRSQVLHGVPDGALMAMVSLERSGLLRAVCFALLARLAQAVAYYATAAYIPSVSAGTAQFAEGVALGSMAAMTWEELAKPARGTLGDKRTILTVSAAAVASYIILE</sequence>
<feature type="transmembrane region" description="Helical" evidence="1">
    <location>
        <begin position="52"/>
        <end position="69"/>
    </location>
</feature>
<protein>
    <submittedName>
        <fullName evidence="2">Uncharacterized protein</fullName>
    </submittedName>
</protein>
<gene>
    <name evidence="2" type="ORF">Tco025E_08624</name>
</gene>